<dbReference type="SUPFAM" id="SSF50486">
    <property type="entry name" value="FMT C-terminal domain-like"/>
    <property type="match status" value="1"/>
</dbReference>
<dbReference type="SUPFAM" id="SSF53328">
    <property type="entry name" value="Formyltransferase"/>
    <property type="match status" value="1"/>
</dbReference>
<dbReference type="NCBIfam" id="TIGR00460">
    <property type="entry name" value="fmt"/>
    <property type="match status" value="1"/>
</dbReference>
<comment type="caution">
    <text evidence="8">The sequence shown here is derived from an EMBL/GenBank/DDBJ whole genome shotgun (WGS) entry which is preliminary data.</text>
</comment>
<dbReference type="EC" id="2.1.2.9" evidence="2 5"/>
<feature type="domain" description="Formyl transferase C-terminal" evidence="7">
    <location>
        <begin position="207"/>
        <end position="305"/>
    </location>
</feature>
<dbReference type="HAMAP" id="MF_00182">
    <property type="entry name" value="Formyl_trans"/>
    <property type="match status" value="1"/>
</dbReference>
<protein>
    <recommendedName>
        <fullName evidence="2 5">Methionyl-tRNA formyltransferase</fullName>
        <ecNumber evidence="2 5">2.1.2.9</ecNumber>
    </recommendedName>
</protein>
<evidence type="ECO:0000256" key="2">
    <source>
        <dbReference type="ARBA" id="ARBA00012261"/>
    </source>
</evidence>
<dbReference type="GO" id="GO:0005829">
    <property type="term" value="C:cytosol"/>
    <property type="evidence" value="ECO:0007669"/>
    <property type="project" value="TreeGrafter"/>
</dbReference>
<evidence type="ECO:0000256" key="3">
    <source>
        <dbReference type="ARBA" id="ARBA00022679"/>
    </source>
</evidence>
<dbReference type="AlphaFoldDB" id="A0A1G1Y2F3"/>
<dbReference type="InterPro" id="IPR002376">
    <property type="entry name" value="Formyl_transf_N"/>
</dbReference>
<dbReference type="InterPro" id="IPR041711">
    <property type="entry name" value="Met-tRNA-FMT_N"/>
</dbReference>
<dbReference type="CDD" id="cd08646">
    <property type="entry name" value="FMT_core_Met-tRNA-FMT_N"/>
    <property type="match status" value="1"/>
</dbReference>
<dbReference type="InterPro" id="IPR005793">
    <property type="entry name" value="Formyl_trans_C"/>
</dbReference>
<keyword evidence="3 5" id="KW-0808">Transferase</keyword>
<dbReference type="PANTHER" id="PTHR11138:SF5">
    <property type="entry name" value="METHIONYL-TRNA FORMYLTRANSFERASE, MITOCHONDRIAL"/>
    <property type="match status" value="1"/>
</dbReference>
<accession>A0A1G1Y2F3</accession>
<feature type="binding site" evidence="5">
    <location>
        <begin position="112"/>
        <end position="115"/>
    </location>
    <ligand>
        <name>(6S)-5,6,7,8-tetrahydrofolate</name>
        <dbReference type="ChEBI" id="CHEBI:57453"/>
    </ligand>
</feature>
<comment type="similarity">
    <text evidence="1 5">Belongs to the Fmt family.</text>
</comment>
<dbReference type="GO" id="GO:0004479">
    <property type="term" value="F:methionyl-tRNA formyltransferase activity"/>
    <property type="evidence" value="ECO:0007669"/>
    <property type="project" value="UniProtKB-UniRule"/>
</dbReference>
<evidence type="ECO:0000256" key="5">
    <source>
        <dbReference type="HAMAP-Rule" id="MF_00182"/>
    </source>
</evidence>
<keyword evidence="4 5" id="KW-0648">Protein biosynthesis</keyword>
<evidence type="ECO:0000256" key="1">
    <source>
        <dbReference type="ARBA" id="ARBA00010699"/>
    </source>
</evidence>
<dbReference type="InterPro" id="IPR036477">
    <property type="entry name" value="Formyl_transf_N_sf"/>
</dbReference>
<reference evidence="8 9" key="1">
    <citation type="journal article" date="2016" name="Nat. Commun.">
        <title>Thousands of microbial genomes shed light on interconnected biogeochemical processes in an aquifer system.</title>
        <authorList>
            <person name="Anantharaman K."/>
            <person name="Brown C.T."/>
            <person name="Hug L.A."/>
            <person name="Sharon I."/>
            <person name="Castelle C.J."/>
            <person name="Probst A.J."/>
            <person name="Thomas B.C."/>
            <person name="Singh A."/>
            <person name="Wilkins M.J."/>
            <person name="Karaoz U."/>
            <person name="Brodie E.L."/>
            <person name="Williams K.H."/>
            <person name="Hubbard S.S."/>
            <person name="Banfield J.F."/>
        </authorList>
    </citation>
    <scope>NUCLEOTIDE SEQUENCE [LARGE SCALE GENOMIC DNA]</scope>
</reference>
<dbReference type="STRING" id="1797535.A2744_03460"/>
<dbReference type="CDD" id="cd08704">
    <property type="entry name" value="Met_tRNA_FMT_C"/>
    <property type="match status" value="1"/>
</dbReference>
<dbReference type="Pfam" id="PF00551">
    <property type="entry name" value="Formyl_trans_N"/>
    <property type="match status" value="1"/>
</dbReference>
<dbReference type="InterPro" id="IPR044135">
    <property type="entry name" value="Met-tRNA-FMT_C"/>
</dbReference>
<comment type="catalytic activity">
    <reaction evidence="5">
        <text>L-methionyl-tRNA(fMet) + (6R)-10-formyltetrahydrofolate = N-formyl-L-methionyl-tRNA(fMet) + (6S)-5,6,7,8-tetrahydrofolate + H(+)</text>
        <dbReference type="Rhea" id="RHEA:24380"/>
        <dbReference type="Rhea" id="RHEA-COMP:9952"/>
        <dbReference type="Rhea" id="RHEA-COMP:9953"/>
        <dbReference type="ChEBI" id="CHEBI:15378"/>
        <dbReference type="ChEBI" id="CHEBI:57453"/>
        <dbReference type="ChEBI" id="CHEBI:78530"/>
        <dbReference type="ChEBI" id="CHEBI:78844"/>
        <dbReference type="ChEBI" id="CHEBI:195366"/>
        <dbReference type="EC" id="2.1.2.9"/>
    </reaction>
</comment>
<evidence type="ECO:0000313" key="8">
    <source>
        <dbReference type="EMBL" id="OGY46478.1"/>
    </source>
</evidence>
<evidence type="ECO:0000313" key="9">
    <source>
        <dbReference type="Proteomes" id="UP000178240"/>
    </source>
</evidence>
<evidence type="ECO:0000256" key="4">
    <source>
        <dbReference type="ARBA" id="ARBA00022917"/>
    </source>
</evidence>
<dbReference type="Pfam" id="PF02911">
    <property type="entry name" value="Formyl_trans_C"/>
    <property type="match status" value="1"/>
</dbReference>
<dbReference type="Proteomes" id="UP000178240">
    <property type="component" value="Unassembled WGS sequence"/>
</dbReference>
<comment type="function">
    <text evidence="5">Attaches a formyl group to the free amino group of methionyl-tRNA(fMet). The formyl group appears to play a dual role in the initiator identity of N-formylmethionyl-tRNA by promoting its recognition by IF2 and preventing the misappropriation of this tRNA by the elongation apparatus.</text>
</comment>
<organism evidence="8 9">
    <name type="scientific">Candidatus Buchananbacteria bacterium RIFCSPHIGHO2_01_FULL_44_11</name>
    <dbReference type="NCBI Taxonomy" id="1797535"/>
    <lineage>
        <taxon>Bacteria</taxon>
        <taxon>Candidatus Buchananiibacteriota</taxon>
    </lineage>
</organism>
<evidence type="ECO:0000259" key="6">
    <source>
        <dbReference type="Pfam" id="PF00551"/>
    </source>
</evidence>
<gene>
    <name evidence="5" type="primary">fmt</name>
    <name evidence="8" type="ORF">A2744_03460</name>
</gene>
<name>A0A1G1Y2F3_9BACT</name>
<sequence length="314" mass="34672">MLEIQPKIIFLGTPEFARPFLQALVDSDYKPVLVITQPDEPAGRKQQLQPPPVKLLALEHGLAVAQPKIQDELYEILTQSQPDICLLVAYGKMISPKVLSIPKFGFINVHPSLLPMYRGPSPVQTAILNGETETGVSVMQLDRKMDHGPVFIQKKIVILPIDTNQTLHQRLAVVGADLLLSTLPQIINQSLKPQAQIESQATLTKIIKRDDGLVNWQKTALEISRQFRAFCPWPGVYTQWQGKRLKIANLSVLEADFKANLASGTVFIDAGGQLAVACQTGAIKLERLQLEGKNEVSASDFLRGYSNIVNQVLG</sequence>
<dbReference type="PANTHER" id="PTHR11138">
    <property type="entry name" value="METHIONYL-TRNA FORMYLTRANSFERASE"/>
    <property type="match status" value="1"/>
</dbReference>
<evidence type="ECO:0000259" key="7">
    <source>
        <dbReference type="Pfam" id="PF02911"/>
    </source>
</evidence>
<dbReference type="Gene3D" id="3.40.50.12230">
    <property type="match status" value="1"/>
</dbReference>
<feature type="domain" description="Formyl transferase N-terminal" evidence="6">
    <location>
        <begin position="7"/>
        <end position="181"/>
    </location>
</feature>
<dbReference type="InterPro" id="IPR005794">
    <property type="entry name" value="Fmt"/>
</dbReference>
<dbReference type="EMBL" id="MHIE01000003">
    <property type="protein sequence ID" value="OGY46478.1"/>
    <property type="molecule type" value="Genomic_DNA"/>
</dbReference>
<proteinExistence type="inferred from homology"/>
<dbReference type="InterPro" id="IPR011034">
    <property type="entry name" value="Formyl_transferase-like_C_sf"/>
</dbReference>